<dbReference type="EMBL" id="MHBW01000006">
    <property type="protein sequence ID" value="OGY09668.1"/>
    <property type="molecule type" value="Genomic_DNA"/>
</dbReference>
<protein>
    <submittedName>
        <fullName evidence="1">Uncharacterized protein</fullName>
    </submittedName>
</protein>
<name>A0A1G1V2N2_9BACT</name>
<dbReference type="STRING" id="1797513.A2782_03020"/>
<proteinExistence type="predicted"/>
<organism evidence="1 2">
    <name type="scientific">Candidatus Blackburnbacteria bacterium RIFCSPHIGHO2_01_FULL_43_15b</name>
    <dbReference type="NCBI Taxonomy" id="1797513"/>
    <lineage>
        <taxon>Bacteria</taxon>
        <taxon>Candidatus Blackburniibacteriota</taxon>
    </lineage>
</organism>
<comment type="caution">
    <text evidence="1">The sequence shown here is derived from an EMBL/GenBank/DDBJ whole genome shotgun (WGS) entry which is preliminary data.</text>
</comment>
<gene>
    <name evidence="1" type="ORF">A2782_03020</name>
</gene>
<dbReference type="Proteomes" id="UP000177967">
    <property type="component" value="Unassembled WGS sequence"/>
</dbReference>
<reference evidence="1 2" key="1">
    <citation type="journal article" date="2016" name="Nat. Commun.">
        <title>Thousands of microbial genomes shed light on interconnected biogeochemical processes in an aquifer system.</title>
        <authorList>
            <person name="Anantharaman K."/>
            <person name="Brown C.T."/>
            <person name="Hug L.A."/>
            <person name="Sharon I."/>
            <person name="Castelle C.J."/>
            <person name="Probst A.J."/>
            <person name="Thomas B.C."/>
            <person name="Singh A."/>
            <person name="Wilkins M.J."/>
            <person name="Karaoz U."/>
            <person name="Brodie E.L."/>
            <person name="Williams K.H."/>
            <person name="Hubbard S.S."/>
            <person name="Banfield J.F."/>
        </authorList>
    </citation>
    <scope>NUCLEOTIDE SEQUENCE [LARGE SCALE GENOMIC DNA]</scope>
</reference>
<sequence length="317" mass="35827">MHFHQKVALLVALAAPTLLVALIAGSIFIPQLFVSPKTDFLYFIGDDYSCSNQYVVKNKRVVKSGASTSSSSGVVYQPCVIRDLNDGKIKEIHAGYLPQNNHCLDERPLTPDDKAVLEAERGRWSLEPEPCYTRNSYAEYDNIGRIARYQLVTGEHCMTPTELSGYECFVSGPQNEVKKVELSTLDIGYFCLSSQNLTPEQMTEAREAYSKGFDPFNADSSCKKADIYIHSVKTNKSIQLKPEQAQQYNLNASLKSPEGYEVIQGAYGGFPFRGYPDNHKYYFLKGKNIAKKLNLEYSENNGYKPYYFNFLGWVEQQ</sequence>
<accession>A0A1G1V2N2</accession>
<dbReference type="AlphaFoldDB" id="A0A1G1V2N2"/>
<evidence type="ECO:0000313" key="1">
    <source>
        <dbReference type="EMBL" id="OGY09668.1"/>
    </source>
</evidence>
<evidence type="ECO:0000313" key="2">
    <source>
        <dbReference type="Proteomes" id="UP000177967"/>
    </source>
</evidence>